<accession>A0A1S1N5Z0</accession>
<dbReference type="GO" id="GO:0015288">
    <property type="term" value="F:porin activity"/>
    <property type="evidence" value="ECO:0007669"/>
    <property type="project" value="TreeGrafter"/>
</dbReference>
<evidence type="ECO:0000256" key="1">
    <source>
        <dbReference type="ARBA" id="ARBA00004442"/>
    </source>
</evidence>
<dbReference type="PANTHER" id="PTHR30026:SF20">
    <property type="entry name" value="OUTER MEMBRANE PROTEIN TOLC"/>
    <property type="match status" value="1"/>
</dbReference>
<dbReference type="InterPro" id="IPR051906">
    <property type="entry name" value="TolC-like"/>
</dbReference>
<keyword evidence="2" id="KW-1134">Transmembrane beta strand</keyword>
<dbReference type="STRING" id="327939.BIW53_10535"/>
<dbReference type="AlphaFoldDB" id="A0A1S1N5Z0"/>
<dbReference type="PANTHER" id="PTHR30026">
    <property type="entry name" value="OUTER MEMBRANE PROTEIN TOLC"/>
    <property type="match status" value="1"/>
</dbReference>
<dbReference type="GO" id="GO:0015562">
    <property type="term" value="F:efflux transmembrane transporter activity"/>
    <property type="evidence" value="ECO:0007669"/>
    <property type="project" value="InterPro"/>
</dbReference>
<evidence type="ECO:0000256" key="4">
    <source>
        <dbReference type="ARBA" id="ARBA00023136"/>
    </source>
</evidence>
<protein>
    <submittedName>
        <fullName evidence="7">Transporter</fullName>
    </submittedName>
</protein>
<feature type="coiled-coil region" evidence="6">
    <location>
        <begin position="400"/>
        <end position="427"/>
    </location>
</feature>
<dbReference type="EMBL" id="MNAN01000031">
    <property type="protein sequence ID" value="OHU95423.1"/>
    <property type="molecule type" value="Genomic_DNA"/>
</dbReference>
<reference evidence="7 8" key="1">
    <citation type="submission" date="2016-10" db="EMBL/GenBank/DDBJ databases">
        <title>Pseudoalteromonas amylolytica sp. nov., isolated from the surface seawater.</title>
        <authorList>
            <person name="Wu Y.-H."/>
            <person name="Cheng H."/>
            <person name="Jin X.-B."/>
            <person name="Wang C.-S."/>
            <person name="Xu X.-W."/>
        </authorList>
    </citation>
    <scope>NUCLEOTIDE SEQUENCE [LARGE SCALE GENOMIC DNA]</scope>
    <source>
        <strain evidence="7 8">JCM 12483</strain>
    </source>
</reference>
<dbReference type="SUPFAM" id="SSF56954">
    <property type="entry name" value="Outer membrane efflux proteins (OEP)"/>
    <property type="match status" value="1"/>
</dbReference>
<evidence type="ECO:0000256" key="5">
    <source>
        <dbReference type="ARBA" id="ARBA00023237"/>
    </source>
</evidence>
<keyword evidence="6" id="KW-0175">Coiled coil</keyword>
<gene>
    <name evidence="7" type="ORF">BIW53_10535</name>
</gene>
<organism evidence="7 8">
    <name type="scientific">Pseudoalteromonas byunsanensis</name>
    <dbReference type="NCBI Taxonomy" id="327939"/>
    <lineage>
        <taxon>Bacteria</taxon>
        <taxon>Pseudomonadati</taxon>
        <taxon>Pseudomonadota</taxon>
        <taxon>Gammaproteobacteria</taxon>
        <taxon>Alteromonadales</taxon>
        <taxon>Pseudoalteromonadaceae</taxon>
        <taxon>Pseudoalteromonas</taxon>
    </lineage>
</organism>
<feature type="coiled-coil region" evidence="6">
    <location>
        <begin position="174"/>
        <end position="201"/>
    </location>
</feature>
<comment type="subcellular location">
    <subcellularLocation>
        <location evidence="1">Cell outer membrane</location>
    </subcellularLocation>
</comment>
<evidence type="ECO:0000313" key="8">
    <source>
        <dbReference type="Proteomes" id="UP000180253"/>
    </source>
</evidence>
<dbReference type="Gene3D" id="1.20.1600.10">
    <property type="entry name" value="Outer membrane efflux proteins (OEP)"/>
    <property type="match status" value="1"/>
</dbReference>
<keyword evidence="3" id="KW-0812">Transmembrane</keyword>
<evidence type="ECO:0000256" key="2">
    <source>
        <dbReference type="ARBA" id="ARBA00022452"/>
    </source>
</evidence>
<evidence type="ECO:0000313" key="7">
    <source>
        <dbReference type="EMBL" id="OHU95423.1"/>
    </source>
</evidence>
<keyword evidence="8" id="KW-1185">Reference proteome</keyword>
<name>A0A1S1N5Z0_9GAMM</name>
<keyword evidence="4" id="KW-0472">Membrane</keyword>
<dbReference type="Proteomes" id="UP000180253">
    <property type="component" value="Unassembled WGS sequence"/>
</dbReference>
<sequence length="451" mass="50387">MNVAAETSGYATSDGKQRHTISLEQAIQLAQKNDPWLHGNQLKQHAVEQSSIAANTLPDPKVSIGMMNLPTDGWDFAQEGMTQFKVGVSQMFARGDSLAIKSKQLKLSATQFPLQRQDRKAKLQSNVTQLWLDAYLAQRTIALIKQDRVLFEQIAEVAKASYSSVVGKTRQQDVVRAQLELIQLEDRLTVEQQKLETALAQLNEWLHIYDTSNPELAYNFDNQSSILTVSGELPRLELAYAQLLKPANYSRNELAKLLINHPVNRAIDVKQQVSKQTIALNKQQYQPQWGVNASYGYRDDMPSGMSRADLFSVGVTFDLPLFTENKQDKQVAAAIAQSEAVKTDKLLMIKQMISAVEKELKQLNRLSDRQALYATQLLKQTHYQAEAALTAYTNDDGDFAEVVRARIAELNARIVALKIDVDALKSVSRINYLLTQSTQPATAQSHSLGAN</sequence>
<proteinExistence type="predicted"/>
<dbReference type="GO" id="GO:0009279">
    <property type="term" value="C:cell outer membrane"/>
    <property type="evidence" value="ECO:0007669"/>
    <property type="project" value="UniProtKB-SubCell"/>
</dbReference>
<evidence type="ECO:0000256" key="3">
    <source>
        <dbReference type="ARBA" id="ARBA00022692"/>
    </source>
</evidence>
<comment type="caution">
    <text evidence="7">The sequence shown here is derived from an EMBL/GenBank/DDBJ whole genome shotgun (WGS) entry which is preliminary data.</text>
</comment>
<keyword evidence="5" id="KW-0998">Cell outer membrane</keyword>
<evidence type="ECO:0000256" key="6">
    <source>
        <dbReference type="SAM" id="Coils"/>
    </source>
</evidence>
<dbReference type="GO" id="GO:1990281">
    <property type="term" value="C:efflux pump complex"/>
    <property type="evidence" value="ECO:0007669"/>
    <property type="project" value="TreeGrafter"/>
</dbReference>